<evidence type="ECO:0000313" key="2">
    <source>
        <dbReference type="Proteomes" id="UP000015530"/>
    </source>
</evidence>
<evidence type="ECO:0000313" key="1">
    <source>
        <dbReference type="EMBL" id="EQB52617.1"/>
    </source>
</evidence>
<organism evidence="1 2">
    <name type="scientific">Colletotrichum gloeosporioides (strain Cg-14)</name>
    <name type="common">Anthracnose fungus</name>
    <name type="synonym">Glomerella cingulata</name>
    <dbReference type="NCBI Taxonomy" id="1237896"/>
    <lineage>
        <taxon>Eukaryota</taxon>
        <taxon>Fungi</taxon>
        <taxon>Dikarya</taxon>
        <taxon>Ascomycota</taxon>
        <taxon>Pezizomycotina</taxon>
        <taxon>Sordariomycetes</taxon>
        <taxon>Hypocreomycetidae</taxon>
        <taxon>Glomerellales</taxon>
        <taxon>Glomerellaceae</taxon>
        <taxon>Colletotrichum</taxon>
        <taxon>Colletotrichum gloeosporioides species complex</taxon>
    </lineage>
</organism>
<dbReference type="Proteomes" id="UP000015530">
    <property type="component" value="Unassembled WGS sequence"/>
</dbReference>
<dbReference type="EMBL" id="AMYD01001555">
    <property type="protein sequence ID" value="EQB52617.1"/>
    <property type="molecule type" value="Genomic_DNA"/>
</dbReference>
<sequence>MDASTVRQEGKHNS</sequence>
<comment type="caution">
    <text evidence="1">The sequence shown here is derived from an EMBL/GenBank/DDBJ whole genome shotgun (WGS) entry which is preliminary data.</text>
</comment>
<dbReference type="HOGENOM" id="CLU_3434924_0_0_1"/>
<name>T0KBA0_COLGC</name>
<accession>T0KBA0</accession>
<reference evidence="2" key="1">
    <citation type="journal article" date="2013" name="Mol. Plant Microbe Interact.">
        <title>Global aspects of pacC regulation of pathogenicity genes in Colletotrichum gloeosporioides as revealed by transcriptome analysis.</title>
        <authorList>
            <person name="Alkan N."/>
            <person name="Meng X."/>
            <person name="Friedlander G."/>
            <person name="Reuveni E."/>
            <person name="Sukno S."/>
            <person name="Sherman A."/>
            <person name="Thon M."/>
            <person name="Fluhr R."/>
            <person name="Prusky D."/>
        </authorList>
    </citation>
    <scope>NUCLEOTIDE SEQUENCE [LARGE SCALE GENOMIC DNA]</scope>
    <source>
        <strain evidence="2">Cg-14</strain>
    </source>
</reference>
<gene>
    <name evidence="1" type="ORF">CGLO_07745</name>
</gene>
<proteinExistence type="predicted"/>
<protein>
    <submittedName>
        <fullName evidence="1">Uncharacterized protein</fullName>
    </submittedName>
</protein>